<keyword evidence="2" id="KW-1185">Reference proteome</keyword>
<gene>
    <name evidence="1" type="ORF">CAXC1_200009</name>
</gene>
<sequence length="84" mass="9327">MNNNLLITVIDSGIDNSFSNICSEMLSKRSTDLQCYQIQQANCVVLLGISILNAAMSHLCKLNLTNCIHKLTQPVLDIVHLIKK</sequence>
<name>A0ABM9N7K4_9RICK</name>
<accession>A0ABM9N7K4</accession>
<organism evidence="1 2">
    <name type="scientific">Candidatus Xenohaliotis californiensis</name>
    <dbReference type="NCBI Taxonomy" id="84677"/>
    <lineage>
        <taxon>Bacteria</taxon>
        <taxon>Pseudomonadati</taxon>
        <taxon>Pseudomonadota</taxon>
        <taxon>Alphaproteobacteria</taxon>
        <taxon>Rickettsiales</taxon>
        <taxon>Anaplasmataceae</taxon>
        <taxon>Candidatus Xenohaliotis</taxon>
    </lineage>
</organism>
<dbReference type="Proteomes" id="UP001314181">
    <property type="component" value="Unassembled WGS sequence"/>
</dbReference>
<comment type="caution">
    <text evidence="1">The sequence shown here is derived from an EMBL/GenBank/DDBJ whole genome shotgun (WGS) entry which is preliminary data.</text>
</comment>
<reference evidence="1 2" key="1">
    <citation type="submission" date="2024-01" db="EMBL/GenBank/DDBJ databases">
        <authorList>
            <person name="Kunselman E."/>
        </authorList>
    </citation>
    <scope>NUCLEOTIDE SEQUENCE [LARGE SCALE GENOMIC DNA]</scope>
    <source>
        <strain evidence="1">2 abalone samples</strain>
    </source>
</reference>
<evidence type="ECO:0000313" key="1">
    <source>
        <dbReference type="EMBL" id="CAK8162635.1"/>
    </source>
</evidence>
<dbReference type="EMBL" id="CAWVOK010000012">
    <property type="protein sequence ID" value="CAK8162635.1"/>
    <property type="molecule type" value="Genomic_DNA"/>
</dbReference>
<evidence type="ECO:0000313" key="2">
    <source>
        <dbReference type="Proteomes" id="UP001314181"/>
    </source>
</evidence>
<proteinExistence type="predicted"/>
<protein>
    <submittedName>
        <fullName evidence="1">Uncharacterized protein</fullName>
    </submittedName>
</protein>